<evidence type="ECO:0000313" key="3">
    <source>
        <dbReference type="Proteomes" id="UP000321408"/>
    </source>
</evidence>
<dbReference type="EMBL" id="CP042905">
    <property type="protein sequence ID" value="QEE14594.1"/>
    <property type="molecule type" value="Genomic_DNA"/>
</dbReference>
<dbReference type="GeneID" id="41328410"/>
<reference evidence="2 3" key="1">
    <citation type="journal article" date="2020" name="Nature">
        <title>Isolation of an archaeon at the prokaryote-eukaryote interface.</title>
        <authorList>
            <person name="Imachi H."/>
            <person name="Nobu M.K."/>
            <person name="Nakahara N."/>
            <person name="Morono Y."/>
            <person name="Ogawara M."/>
            <person name="Takaki Y."/>
            <person name="Takano Y."/>
            <person name="Uematsu K."/>
            <person name="Ikuta T."/>
            <person name="Ito M."/>
            <person name="Matsui Y."/>
            <person name="Miyazaki M."/>
            <person name="Murata K."/>
            <person name="Saito Y."/>
            <person name="Sakai S."/>
            <person name="Song C."/>
            <person name="Tasumi E."/>
            <person name="Yamanaka Y."/>
            <person name="Yamaguchi T."/>
            <person name="Kamagata Y."/>
            <person name="Tamaki H."/>
            <person name="Takai K."/>
        </authorList>
    </citation>
    <scope>NUCLEOTIDE SEQUENCE [LARGE SCALE GENOMIC DNA]</scope>
    <source>
        <strain evidence="2 3">MK-D1</strain>
    </source>
</reference>
<accession>A0A5B9D672</accession>
<dbReference type="AlphaFoldDB" id="A0A5B9D672"/>
<organism evidence="2 3">
    <name type="scientific">Promethearchaeum syntrophicum</name>
    <dbReference type="NCBI Taxonomy" id="2594042"/>
    <lineage>
        <taxon>Archaea</taxon>
        <taxon>Promethearchaeati</taxon>
        <taxon>Promethearchaeota</taxon>
        <taxon>Promethearchaeia</taxon>
        <taxon>Promethearchaeales</taxon>
        <taxon>Promethearchaeaceae</taxon>
        <taxon>Promethearchaeum</taxon>
    </lineage>
</organism>
<dbReference type="KEGG" id="psyt:DSAG12_00407"/>
<proteinExistence type="predicted"/>
<sequence length="145" mass="16608">MDKIKIKMIFIKIAYIVGIILDGLLGIDMFLYTFLGKSIYLHNQNIPISSNETQPVMMFGTALMIGWTILLGWGLHKPIERKGTLIITAFPVVFLYLIYDIFQYINDISITDPSSKIVVMIIRCGLIILMMVAYIFANQVKERKK</sequence>
<keyword evidence="1" id="KW-1133">Transmembrane helix</keyword>
<evidence type="ECO:0000313" key="2">
    <source>
        <dbReference type="EMBL" id="QEE14594.1"/>
    </source>
</evidence>
<evidence type="ECO:0000256" key="1">
    <source>
        <dbReference type="SAM" id="Phobius"/>
    </source>
</evidence>
<keyword evidence="1" id="KW-0472">Membrane</keyword>
<keyword evidence="3" id="KW-1185">Reference proteome</keyword>
<gene>
    <name evidence="2" type="ORF">DSAG12_00407</name>
</gene>
<keyword evidence="1" id="KW-0812">Transmembrane</keyword>
<dbReference type="RefSeq" id="WP_147661543.1">
    <property type="nucleotide sequence ID" value="NZ_CP042905.2"/>
</dbReference>
<dbReference type="OrthoDB" id="386936at2157"/>
<feature type="transmembrane region" description="Helical" evidence="1">
    <location>
        <begin position="12"/>
        <end position="35"/>
    </location>
</feature>
<protein>
    <submittedName>
        <fullName evidence="2">Uncharacterized protein</fullName>
    </submittedName>
</protein>
<feature type="transmembrane region" description="Helical" evidence="1">
    <location>
        <begin position="55"/>
        <end position="73"/>
    </location>
</feature>
<feature type="transmembrane region" description="Helical" evidence="1">
    <location>
        <begin position="117"/>
        <end position="137"/>
    </location>
</feature>
<feature type="transmembrane region" description="Helical" evidence="1">
    <location>
        <begin position="85"/>
        <end position="105"/>
    </location>
</feature>
<name>A0A5B9D672_9ARCH</name>
<reference evidence="2 3" key="2">
    <citation type="journal article" date="2024" name="Int. J. Syst. Evol. Microbiol.">
        <title>Promethearchaeum syntrophicum gen. nov., sp. nov., an anaerobic, obligately syntrophic archaeon, the first isolate of the lineage 'Asgard' archaea, and proposal of the new archaeal phylum Promethearchaeota phyl. nov. and kingdom Promethearchaeati regn. nov.</title>
        <authorList>
            <person name="Imachi H."/>
            <person name="Nobu M.K."/>
            <person name="Kato S."/>
            <person name="Takaki Y."/>
            <person name="Miyazaki M."/>
            <person name="Miyata M."/>
            <person name="Ogawara M."/>
            <person name="Saito Y."/>
            <person name="Sakai S."/>
            <person name="Tahara Y.O."/>
            <person name="Takano Y."/>
            <person name="Tasumi E."/>
            <person name="Uematsu K."/>
            <person name="Yoshimura T."/>
            <person name="Itoh T."/>
            <person name="Ohkuma M."/>
            <person name="Takai K."/>
        </authorList>
    </citation>
    <scope>NUCLEOTIDE SEQUENCE [LARGE SCALE GENOMIC DNA]</scope>
    <source>
        <strain evidence="2 3">MK-D1</strain>
    </source>
</reference>
<dbReference type="Proteomes" id="UP000321408">
    <property type="component" value="Chromosome"/>
</dbReference>